<keyword evidence="4" id="KW-0805">Transcription regulation</keyword>
<comment type="caution">
    <text evidence="11">The sequence shown here is derived from an EMBL/GenBank/DDBJ whole genome shotgun (WGS) entry which is preliminary data.</text>
</comment>
<feature type="domain" description="OmpR/PhoB-type" evidence="10">
    <location>
        <begin position="123"/>
        <end position="226"/>
    </location>
</feature>
<sequence>MNILLVDDEELALGYMENLLLRTEEAANVYKFSDPMQAKKIIEFNHVDVLFLDIEMAELNGFELADYYQKSDPNIDVVFVTAHREFALDAFELDAADYLVKPVRFERLCNTMERLKKRKKRMERTASENKLYLNIKNGTALGYGINQTEEVAWRTTKARELFFYLLHHYNEKVSKAEIIEAMWHDQDIKKAFSQLYTTIYHIRKELKPYAPMIKLETKDDGYCLKLNDVQVDLFNWKQRLISVENLQNIENRQDIEDLLEAYKGDYMTHSTHLWATEERQQQKILWREKALDLAFYYQSQNSYTNAFYWYQKILQQDELDEEVHLNIMKLHALRNRDDLVKKHYSDLVQALKTELDVPPDPLIENWYTQWLSRG</sequence>
<dbReference type="SUPFAM" id="SSF46894">
    <property type="entry name" value="C-terminal effector domain of the bipartite response regulators"/>
    <property type="match status" value="1"/>
</dbReference>
<comment type="subcellular location">
    <subcellularLocation>
        <location evidence="1">Cytoplasm</location>
    </subcellularLocation>
</comment>
<proteinExistence type="inferred from homology"/>
<evidence type="ECO:0000256" key="7">
    <source>
        <dbReference type="PROSITE-ProRule" id="PRU00169"/>
    </source>
</evidence>
<keyword evidence="12" id="KW-1185">Reference proteome</keyword>
<evidence type="ECO:0000256" key="8">
    <source>
        <dbReference type="PROSITE-ProRule" id="PRU01091"/>
    </source>
</evidence>
<dbReference type="Pfam" id="PF00072">
    <property type="entry name" value="Response_reg"/>
    <property type="match status" value="1"/>
</dbReference>
<feature type="modified residue" description="4-aspartylphosphate" evidence="7">
    <location>
        <position position="53"/>
    </location>
</feature>
<dbReference type="GO" id="GO:0005737">
    <property type="term" value="C:cytoplasm"/>
    <property type="evidence" value="ECO:0007669"/>
    <property type="project" value="UniProtKB-SubCell"/>
</dbReference>
<dbReference type="PROSITE" id="PS51755">
    <property type="entry name" value="OMPR_PHOB"/>
    <property type="match status" value="1"/>
</dbReference>
<protein>
    <submittedName>
        <fullName evidence="11">Two-component response regulator, SAPR family, consists of REC, wHTH and BTAD domains</fullName>
    </submittedName>
</protein>
<dbReference type="Gene3D" id="3.40.50.2300">
    <property type="match status" value="1"/>
</dbReference>
<dbReference type="Gene3D" id="1.25.40.10">
    <property type="entry name" value="Tetratricopeptide repeat domain"/>
    <property type="match status" value="1"/>
</dbReference>
<dbReference type="InterPro" id="IPR011006">
    <property type="entry name" value="CheY-like_superfamily"/>
</dbReference>
<gene>
    <name evidence="11" type="ORF">SAMN05444126_13017</name>
</gene>
<evidence type="ECO:0000256" key="6">
    <source>
        <dbReference type="ARBA" id="ARBA00023163"/>
    </source>
</evidence>
<reference evidence="12" key="1">
    <citation type="submission" date="2016-10" db="EMBL/GenBank/DDBJ databases">
        <authorList>
            <person name="de Groot N.N."/>
        </authorList>
    </citation>
    <scope>NUCLEOTIDE SEQUENCE [LARGE SCALE GENOMIC DNA]</scope>
    <source>
        <strain evidence="12">10nlg</strain>
    </source>
</reference>
<dbReference type="SMART" id="SM00448">
    <property type="entry name" value="REC"/>
    <property type="match status" value="1"/>
</dbReference>
<dbReference type="SUPFAM" id="SSF48452">
    <property type="entry name" value="TPR-like"/>
    <property type="match status" value="1"/>
</dbReference>
<evidence type="ECO:0000313" key="11">
    <source>
        <dbReference type="EMBL" id="SES30648.1"/>
    </source>
</evidence>
<accession>A0A1H9W9S6</accession>
<dbReference type="AlphaFoldDB" id="A0A1H9W9S6"/>
<keyword evidence="3" id="KW-0902">Two-component regulatory system</keyword>
<keyword evidence="5 8" id="KW-0238">DNA-binding</keyword>
<dbReference type="InterPro" id="IPR011990">
    <property type="entry name" value="TPR-like_helical_dom_sf"/>
</dbReference>
<dbReference type="GO" id="GO:0003677">
    <property type="term" value="F:DNA binding"/>
    <property type="evidence" value="ECO:0007669"/>
    <property type="project" value="UniProtKB-UniRule"/>
</dbReference>
<evidence type="ECO:0000256" key="4">
    <source>
        <dbReference type="ARBA" id="ARBA00023015"/>
    </source>
</evidence>
<organism evidence="11 12">
    <name type="scientific">Salisediminibacterium halotolerans</name>
    <dbReference type="NCBI Taxonomy" id="517425"/>
    <lineage>
        <taxon>Bacteria</taxon>
        <taxon>Bacillati</taxon>
        <taxon>Bacillota</taxon>
        <taxon>Bacilli</taxon>
        <taxon>Bacillales</taxon>
        <taxon>Bacillaceae</taxon>
        <taxon>Salisediminibacterium</taxon>
    </lineage>
</organism>
<dbReference type="OrthoDB" id="3190595at2"/>
<dbReference type="SUPFAM" id="SSF52172">
    <property type="entry name" value="CheY-like"/>
    <property type="match status" value="1"/>
</dbReference>
<dbReference type="InterPro" id="IPR001789">
    <property type="entry name" value="Sig_transdc_resp-reg_receiver"/>
</dbReference>
<dbReference type="EMBL" id="FOGV01000030">
    <property type="protein sequence ID" value="SES30648.1"/>
    <property type="molecule type" value="Genomic_DNA"/>
</dbReference>
<feature type="domain" description="Response regulatory" evidence="9">
    <location>
        <begin position="2"/>
        <end position="116"/>
    </location>
</feature>
<dbReference type="Pfam" id="PF00486">
    <property type="entry name" value="Trans_reg_C"/>
    <property type="match status" value="1"/>
</dbReference>
<evidence type="ECO:0000256" key="2">
    <source>
        <dbReference type="ARBA" id="ARBA00005820"/>
    </source>
</evidence>
<evidence type="ECO:0000259" key="10">
    <source>
        <dbReference type="PROSITE" id="PS51755"/>
    </source>
</evidence>
<dbReference type="InterPro" id="IPR001867">
    <property type="entry name" value="OmpR/PhoB-type_DNA-bd"/>
</dbReference>
<dbReference type="InterPro" id="IPR016032">
    <property type="entry name" value="Sig_transdc_resp-reg_C-effctor"/>
</dbReference>
<dbReference type="GO" id="GO:0000160">
    <property type="term" value="P:phosphorelay signal transduction system"/>
    <property type="evidence" value="ECO:0007669"/>
    <property type="project" value="UniProtKB-KW"/>
</dbReference>
<feature type="DNA-binding region" description="OmpR/PhoB-type" evidence="8">
    <location>
        <begin position="123"/>
        <end position="226"/>
    </location>
</feature>
<dbReference type="GO" id="GO:0006355">
    <property type="term" value="P:regulation of DNA-templated transcription"/>
    <property type="evidence" value="ECO:0007669"/>
    <property type="project" value="InterPro"/>
</dbReference>
<dbReference type="Gene3D" id="1.10.10.10">
    <property type="entry name" value="Winged helix-like DNA-binding domain superfamily/Winged helix DNA-binding domain"/>
    <property type="match status" value="1"/>
</dbReference>
<dbReference type="PANTHER" id="PTHR35807">
    <property type="entry name" value="TRANSCRIPTIONAL REGULATOR REDD-RELATED"/>
    <property type="match status" value="1"/>
</dbReference>
<dbReference type="SMART" id="SM01043">
    <property type="entry name" value="BTAD"/>
    <property type="match status" value="1"/>
</dbReference>
<name>A0A1H9W9S6_9BACI</name>
<keyword evidence="6" id="KW-0804">Transcription</keyword>
<dbReference type="Proteomes" id="UP000199318">
    <property type="component" value="Unassembled WGS sequence"/>
</dbReference>
<comment type="similarity">
    <text evidence="2">Belongs to the AfsR/DnrI/RedD regulatory family.</text>
</comment>
<dbReference type="PANTHER" id="PTHR35807:SF2">
    <property type="entry name" value="TRANSCRIPTIONAL ACTIVATOR DOMAIN"/>
    <property type="match status" value="1"/>
</dbReference>
<evidence type="ECO:0000256" key="1">
    <source>
        <dbReference type="ARBA" id="ARBA00004496"/>
    </source>
</evidence>
<dbReference type="PROSITE" id="PS50110">
    <property type="entry name" value="RESPONSE_REGULATORY"/>
    <property type="match status" value="1"/>
</dbReference>
<dbReference type="STRING" id="1464123.SAMN05444126_13017"/>
<dbReference type="InterPro" id="IPR005158">
    <property type="entry name" value="BTAD"/>
</dbReference>
<keyword evidence="7" id="KW-0597">Phosphoprotein</keyword>
<dbReference type="RefSeq" id="WP_093074538.1">
    <property type="nucleotide sequence ID" value="NZ_FOGV01000030.1"/>
</dbReference>
<evidence type="ECO:0000259" key="9">
    <source>
        <dbReference type="PROSITE" id="PS50110"/>
    </source>
</evidence>
<evidence type="ECO:0000256" key="5">
    <source>
        <dbReference type="ARBA" id="ARBA00023125"/>
    </source>
</evidence>
<dbReference type="InterPro" id="IPR036388">
    <property type="entry name" value="WH-like_DNA-bd_sf"/>
</dbReference>
<evidence type="ECO:0000256" key="3">
    <source>
        <dbReference type="ARBA" id="ARBA00023012"/>
    </source>
</evidence>
<evidence type="ECO:0000313" key="12">
    <source>
        <dbReference type="Proteomes" id="UP000199318"/>
    </source>
</evidence>
<dbReference type="InterPro" id="IPR051677">
    <property type="entry name" value="AfsR-DnrI-RedD_regulator"/>
</dbReference>